<name>A0ABY7TKV8_9SPHN</name>
<evidence type="ECO:0008006" key="3">
    <source>
        <dbReference type="Google" id="ProtNLM"/>
    </source>
</evidence>
<organism evidence="1 2">
    <name type="scientific">Sphingomonas naphthae</name>
    <dbReference type="NCBI Taxonomy" id="1813468"/>
    <lineage>
        <taxon>Bacteria</taxon>
        <taxon>Pseudomonadati</taxon>
        <taxon>Pseudomonadota</taxon>
        <taxon>Alphaproteobacteria</taxon>
        <taxon>Sphingomonadales</taxon>
        <taxon>Sphingomonadaceae</taxon>
        <taxon>Sphingomonas</taxon>
    </lineage>
</organism>
<evidence type="ECO:0000313" key="1">
    <source>
        <dbReference type="EMBL" id="WCT72884.1"/>
    </source>
</evidence>
<reference evidence="1 2" key="1">
    <citation type="submission" date="2023-02" db="EMBL/GenBank/DDBJ databases">
        <title>Genome sequence of Sphingomonas naphthae.</title>
        <authorList>
            <person name="Kim S."/>
            <person name="Heo J."/>
            <person name="Kwon S.-W."/>
        </authorList>
    </citation>
    <scope>NUCLEOTIDE SEQUENCE [LARGE SCALE GENOMIC DNA]</scope>
    <source>
        <strain evidence="1 2">KACC 18716</strain>
    </source>
</reference>
<sequence>MRSGRKRAVAASLAIIAALLGLALLRPALLHLDAARARQAILLDISANATPPVPHLVPAGEAAPVRSQAEAQALLAATLREIAVREGLLVEAIGPAEAQAPSIATARLLLSGNERAMLRFAEAVESRQPLIRFARWRLTGGGTLRLEAEAAMPWGAGR</sequence>
<dbReference type="Proteomes" id="UP001220395">
    <property type="component" value="Chromosome"/>
</dbReference>
<evidence type="ECO:0000313" key="2">
    <source>
        <dbReference type="Proteomes" id="UP001220395"/>
    </source>
</evidence>
<accession>A0ABY7TKV8</accession>
<gene>
    <name evidence="1" type="ORF">PQ455_14750</name>
</gene>
<dbReference type="RefSeq" id="WP_273686858.1">
    <property type="nucleotide sequence ID" value="NZ_CP117411.1"/>
</dbReference>
<proteinExistence type="predicted"/>
<keyword evidence="2" id="KW-1185">Reference proteome</keyword>
<dbReference type="EMBL" id="CP117411">
    <property type="protein sequence ID" value="WCT72884.1"/>
    <property type="molecule type" value="Genomic_DNA"/>
</dbReference>
<protein>
    <recommendedName>
        <fullName evidence="3">Type II secretion system protein M</fullName>
    </recommendedName>
</protein>